<dbReference type="InterPro" id="IPR036291">
    <property type="entry name" value="NAD(P)-bd_dom_sf"/>
</dbReference>
<dbReference type="PANTHER" id="PTHR43544">
    <property type="entry name" value="SHORT-CHAIN DEHYDROGENASE/REDUCTASE"/>
    <property type="match status" value="1"/>
</dbReference>
<proteinExistence type="predicted"/>
<dbReference type="GO" id="GO:0005737">
    <property type="term" value="C:cytoplasm"/>
    <property type="evidence" value="ECO:0007669"/>
    <property type="project" value="TreeGrafter"/>
</dbReference>
<reference evidence="3" key="2">
    <citation type="submission" date="2020-06" db="EMBL/GenBank/DDBJ databases">
        <authorList>
            <person name="Sheffer M."/>
        </authorList>
    </citation>
    <scope>NUCLEOTIDE SEQUENCE</scope>
</reference>
<dbReference type="PANTHER" id="PTHR43544:SF7">
    <property type="entry name" value="NADB-LER2"/>
    <property type="match status" value="1"/>
</dbReference>
<gene>
    <name evidence="3" type="ORF">HNY73_018721</name>
</gene>
<sequence length="145" mass="15913">MRLKTHKLSLLKWEILPLLKKSADRNINGMKISRAAVVNIASGGGSIAGLTEQSNLFSRRFLDAMGYRISKAALNMAMRLIAMTIKGQGILVVNIWAGRMEHSLASNKGGRFLSDGISEMLKTLQQLNDSHHGAFVDQHGKPVPF</sequence>
<dbReference type="AlphaFoldDB" id="A0A8T0EDW8"/>
<keyword evidence="1" id="KW-0521">NADP</keyword>
<keyword evidence="4" id="KW-1185">Reference proteome</keyword>
<comment type="caution">
    <text evidence="3">The sequence shown here is derived from an EMBL/GenBank/DDBJ whole genome shotgun (WGS) entry which is preliminary data.</text>
</comment>
<organism evidence="3 4">
    <name type="scientific">Argiope bruennichi</name>
    <name type="common">Wasp spider</name>
    <name type="synonym">Aranea bruennichi</name>
    <dbReference type="NCBI Taxonomy" id="94029"/>
    <lineage>
        <taxon>Eukaryota</taxon>
        <taxon>Metazoa</taxon>
        <taxon>Ecdysozoa</taxon>
        <taxon>Arthropoda</taxon>
        <taxon>Chelicerata</taxon>
        <taxon>Arachnida</taxon>
        <taxon>Araneae</taxon>
        <taxon>Araneomorphae</taxon>
        <taxon>Entelegynae</taxon>
        <taxon>Araneoidea</taxon>
        <taxon>Araneidae</taxon>
        <taxon>Argiope</taxon>
    </lineage>
</organism>
<dbReference type="InterPro" id="IPR051468">
    <property type="entry name" value="Fungal_SecMetab_SDRs"/>
</dbReference>
<evidence type="ECO:0000313" key="4">
    <source>
        <dbReference type="Proteomes" id="UP000807504"/>
    </source>
</evidence>
<evidence type="ECO:0000256" key="1">
    <source>
        <dbReference type="ARBA" id="ARBA00022857"/>
    </source>
</evidence>
<keyword evidence="2" id="KW-0560">Oxidoreductase</keyword>
<name>A0A8T0EDW8_ARGBR</name>
<dbReference type="Proteomes" id="UP000807504">
    <property type="component" value="Unassembled WGS sequence"/>
</dbReference>
<dbReference type="GO" id="GO:0016491">
    <property type="term" value="F:oxidoreductase activity"/>
    <property type="evidence" value="ECO:0007669"/>
    <property type="project" value="UniProtKB-KW"/>
</dbReference>
<dbReference type="Gene3D" id="3.40.50.720">
    <property type="entry name" value="NAD(P)-binding Rossmann-like Domain"/>
    <property type="match status" value="1"/>
</dbReference>
<reference evidence="3" key="1">
    <citation type="journal article" date="2020" name="bioRxiv">
        <title>Chromosome-level reference genome of the European wasp spider Argiope bruennichi: a resource for studies on range expansion and evolutionary adaptation.</title>
        <authorList>
            <person name="Sheffer M.M."/>
            <person name="Hoppe A."/>
            <person name="Krehenwinkel H."/>
            <person name="Uhl G."/>
            <person name="Kuss A.W."/>
            <person name="Jensen L."/>
            <person name="Jensen C."/>
            <person name="Gillespie R.G."/>
            <person name="Hoff K.J."/>
            <person name="Prost S."/>
        </authorList>
    </citation>
    <scope>NUCLEOTIDE SEQUENCE</scope>
</reference>
<dbReference type="SUPFAM" id="SSF51735">
    <property type="entry name" value="NAD(P)-binding Rossmann-fold domains"/>
    <property type="match status" value="1"/>
</dbReference>
<protein>
    <submittedName>
        <fullName evidence="3">C-factor like protein</fullName>
    </submittedName>
</protein>
<evidence type="ECO:0000313" key="3">
    <source>
        <dbReference type="EMBL" id="KAF8771282.1"/>
    </source>
</evidence>
<accession>A0A8T0EDW8</accession>
<dbReference type="EMBL" id="JABXBU010002228">
    <property type="protein sequence ID" value="KAF8771282.1"/>
    <property type="molecule type" value="Genomic_DNA"/>
</dbReference>
<evidence type="ECO:0000256" key="2">
    <source>
        <dbReference type="ARBA" id="ARBA00023002"/>
    </source>
</evidence>